<feature type="domain" description="C2H2-type" evidence="14">
    <location>
        <begin position="167"/>
        <end position="195"/>
    </location>
</feature>
<comment type="similarity">
    <text evidence="3">Belongs to the DZIP C2H2-type zinc-finger protein family.</text>
</comment>
<dbReference type="RefSeq" id="XP_067158167.1">
    <property type="nucleotide sequence ID" value="XM_067302066.1"/>
</dbReference>
<sequence>MPGCGTPQLSAPDRAALAGLVGIPPFQFQPRRASVDWRRFSAIDVERVARELDVATLQEHIASVTFCNLDSERCPSCQQPVDPVLLKVLKMAQLSIEYLLHCQESLSAALALQAGRLQAALDELACAKQEVARQEEELRGVKEESRRRKKLIATQQLLLQAGANSYHKCQLCDKAFVNYSFLQAHIQRRHTEASEAERQRKKQVEQMEDEIQELKVKLRETQQRLEAERDMGKLRQEHETERARWREEEGRRDFERWKEEERTKLRQELDSLRQLFLDEFKDIASRSSAMEGKLQELQARSVAVSNLGTLQDDDCEEKRQGAATRAELQDMRERMDVQREEWKQKLKDLRREHLAQEAQLKSENEKLRATLSQDQRAATDHFRQEMDKLSSQLRDQTEVIKSQEKTIKLLSASKPEVTREAPKVAFAEESSEEDTENALRGKQRLLKALRRNPHLLEQFRPILEETLAEKLESMGVKRVAKGISTQTYENLQTLVRIQQQQKAERFPEFLRLRDKLIRAVKWKVRQREKPNGTFPQQLSVIPVQSPKRPWPLHQSLQSSQPTVKVAALQPGASAAPRPAPRSRVRTTHSPPGTHPGTTQTLKASNPTSPRLGPVPQQSPRPRSKASLGWQQASLSPTKLRPPTSMQQEQVLSKMMPDNDTKSDWSALDSPEETAGPGTTVSAMVKVLERRLDTTARKPAGGVKLFPERSSGSPKASQPAKKLQVAGDSSDLDTSSLEDLVAPRELPAGRRQPPARLGGDPAGSPGTSAWSSGSAATRCW</sequence>
<dbReference type="PROSITE" id="PS00028">
    <property type="entry name" value="ZINC_FINGER_C2H2_1"/>
    <property type="match status" value="1"/>
</dbReference>
<evidence type="ECO:0000256" key="11">
    <source>
        <dbReference type="PROSITE-ProRule" id="PRU00042"/>
    </source>
</evidence>
<evidence type="ECO:0000256" key="2">
    <source>
        <dbReference type="ARBA" id="ARBA00004120"/>
    </source>
</evidence>
<protein>
    <submittedName>
        <fullName evidence="16">Cilium assembly protein DZIP1L</fullName>
    </submittedName>
</protein>
<keyword evidence="9" id="KW-0206">Cytoskeleton</keyword>
<accession>A0ABM4EZQ4</accession>
<evidence type="ECO:0000256" key="6">
    <source>
        <dbReference type="ARBA" id="ARBA00022771"/>
    </source>
</evidence>
<evidence type="ECO:0000313" key="16">
    <source>
        <dbReference type="RefSeq" id="XP_067158167.1"/>
    </source>
</evidence>
<keyword evidence="7" id="KW-0862">Zinc</keyword>
<keyword evidence="8 12" id="KW-0175">Coiled coil</keyword>
<evidence type="ECO:0000256" key="7">
    <source>
        <dbReference type="ARBA" id="ARBA00022833"/>
    </source>
</evidence>
<dbReference type="InterPro" id="IPR051241">
    <property type="entry name" value="DZIP_RILPL"/>
</dbReference>
<evidence type="ECO:0000256" key="12">
    <source>
        <dbReference type="SAM" id="Coils"/>
    </source>
</evidence>
<keyword evidence="15" id="KW-1185">Reference proteome</keyword>
<name>A0ABM4EZQ4_9AVES</name>
<dbReference type="GeneID" id="106482262"/>
<feature type="compositionally biased region" description="Low complexity" evidence="13">
    <location>
        <begin position="761"/>
        <end position="779"/>
    </location>
</feature>
<feature type="region of interest" description="Disordered" evidence="13">
    <location>
        <begin position="532"/>
        <end position="680"/>
    </location>
</feature>
<organism evidence="15 16">
    <name type="scientific">Apteryx mantelli</name>
    <name type="common">North Island brown kiwi</name>
    <dbReference type="NCBI Taxonomy" id="2696672"/>
    <lineage>
        <taxon>Eukaryota</taxon>
        <taxon>Metazoa</taxon>
        <taxon>Chordata</taxon>
        <taxon>Craniata</taxon>
        <taxon>Vertebrata</taxon>
        <taxon>Euteleostomi</taxon>
        <taxon>Archelosauria</taxon>
        <taxon>Archosauria</taxon>
        <taxon>Dinosauria</taxon>
        <taxon>Saurischia</taxon>
        <taxon>Theropoda</taxon>
        <taxon>Coelurosauria</taxon>
        <taxon>Aves</taxon>
        <taxon>Palaeognathae</taxon>
        <taxon>Apterygiformes</taxon>
        <taxon>Apterygidae</taxon>
        <taxon>Apteryx</taxon>
    </lineage>
</organism>
<keyword evidence="4" id="KW-0963">Cytoplasm</keyword>
<feature type="region of interest" description="Disordered" evidence="13">
    <location>
        <begin position="692"/>
        <end position="779"/>
    </location>
</feature>
<evidence type="ECO:0000256" key="9">
    <source>
        <dbReference type="ARBA" id="ARBA00023212"/>
    </source>
</evidence>
<keyword evidence="5" id="KW-0479">Metal-binding</keyword>
<dbReference type="PROSITE" id="PS50157">
    <property type="entry name" value="ZINC_FINGER_C2H2_2"/>
    <property type="match status" value="1"/>
</dbReference>
<dbReference type="InterPro" id="IPR032714">
    <property type="entry name" value="DZIP1_N"/>
</dbReference>
<reference evidence="16" key="1">
    <citation type="submission" date="2025-08" db="UniProtKB">
        <authorList>
            <consortium name="RefSeq"/>
        </authorList>
    </citation>
    <scope>IDENTIFICATION</scope>
    <source>
        <tissue evidence="16">Blood</tissue>
    </source>
</reference>
<dbReference type="SMART" id="SM00355">
    <property type="entry name" value="ZnF_C2H2"/>
    <property type="match status" value="1"/>
</dbReference>
<feature type="coiled-coil region" evidence="12">
    <location>
        <begin position="193"/>
        <end position="244"/>
    </location>
</feature>
<dbReference type="InterPro" id="IPR013087">
    <property type="entry name" value="Znf_C2H2_type"/>
</dbReference>
<feature type="compositionally biased region" description="Low complexity" evidence="13">
    <location>
        <begin position="587"/>
        <end position="600"/>
    </location>
</feature>
<dbReference type="PANTHER" id="PTHR21502:SF8">
    <property type="entry name" value="CILIUM ASSEMBLY PROTEIN DZIP1L"/>
    <property type="match status" value="1"/>
</dbReference>
<feature type="coiled-coil region" evidence="12">
    <location>
        <begin position="117"/>
        <end position="144"/>
    </location>
</feature>
<evidence type="ECO:0000256" key="10">
    <source>
        <dbReference type="ARBA" id="ARBA00023273"/>
    </source>
</evidence>
<comment type="subcellular location">
    <subcellularLocation>
        <location evidence="2">Cytoplasm</location>
        <location evidence="2">Cytoskeleton</location>
        <location evidence="2">Cilium basal body</location>
    </subcellularLocation>
    <subcellularLocation>
        <location evidence="1">Cytoplasm</location>
        <location evidence="1">Cytoskeleton</location>
        <location evidence="1">Microtubule organizing center</location>
        <location evidence="1">Centrosome</location>
        <location evidence="1">Centriole</location>
    </subcellularLocation>
</comment>
<proteinExistence type="inferred from homology"/>
<evidence type="ECO:0000259" key="14">
    <source>
        <dbReference type="PROSITE" id="PS50157"/>
    </source>
</evidence>
<gene>
    <name evidence="16" type="primary">DZIP1L</name>
</gene>
<dbReference type="Gene3D" id="3.30.160.60">
    <property type="entry name" value="Classic Zinc Finger"/>
    <property type="match status" value="1"/>
</dbReference>
<keyword evidence="10" id="KW-0966">Cell projection</keyword>
<evidence type="ECO:0000256" key="13">
    <source>
        <dbReference type="SAM" id="MobiDB-lite"/>
    </source>
</evidence>
<dbReference type="Pfam" id="PF13815">
    <property type="entry name" value="Dzip-like_N"/>
    <property type="match status" value="1"/>
</dbReference>
<evidence type="ECO:0000256" key="5">
    <source>
        <dbReference type="ARBA" id="ARBA00022723"/>
    </source>
</evidence>
<feature type="coiled-coil region" evidence="12">
    <location>
        <begin position="325"/>
        <end position="406"/>
    </location>
</feature>
<dbReference type="Pfam" id="PF25977">
    <property type="entry name" value="DZIP1"/>
    <property type="match status" value="1"/>
</dbReference>
<evidence type="ECO:0000256" key="1">
    <source>
        <dbReference type="ARBA" id="ARBA00004114"/>
    </source>
</evidence>
<evidence type="ECO:0000256" key="3">
    <source>
        <dbReference type="ARBA" id="ARBA00009131"/>
    </source>
</evidence>
<keyword evidence="6 11" id="KW-0863">Zinc-finger</keyword>
<evidence type="ECO:0000256" key="4">
    <source>
        <dbReference type="ARBA" id="ARBA00022490"/>
    </source>
</evidence>
<evidence type="ECO:0000256" key="8">
    <source>
        <dbReference type="ARBA" id="ARBA00023054"/>
    </source>
</evidence>
<dbReference type="Proteomes" id="UP001652627">
    <property type="component" value="Chromosome 9"/>
</dbReference>
<feature type="compositionally biased region" description="Low complexity" evidence="13">
    <location>
        <begin position="727"/>
        <end position="739"/>
    </location>
</feature>
<dbReference type="InterPro" id="IPR058883">
    <property type="entry name" value="DZIP1_dom"/>
</dbReference>
<dbReference type="PANTHER" id="PTHR21502">
    <property type="entry name" value="ZINC FINGER PROTEIN DZIP1"/>
    <property type="match status" value="1"/>
</dbReference>
<evidence type="ECO:0000313" key="15">
    <source>
        <dbReference type="Proteomes" id="UP001652627"/>
    </source>
</evidence>